<gene>
    <name evidence="5" type="ORF">NEOLEDRAFT_1130974</name>
</gene>
<sequence length="658" mass="73296">MQNEPSKEETASSSSINQPGISLPSQSMQNQIHELAKTLPPPRKQNTACDACRARKVKCNRLPGQDKCQHCISKNYPCTHFSQQATSEKKRSAAGQRRPRVISTSHSGSPPARGSSKPGSPSNLPTPSPFQAFNAVVSLHTPTRQLLAYLFSPPLENATDPSSQFRNMAPSYTDWGELAPNLEDEAFRLEFAFDLVEVFFQIVHTRIPLLNPTQFRTRFKQSLTITQSSPVFHEKPIHPALVATVIAWGAKFSEHPLLVADRRRNSNGQSYLAQALINRARELAESMKVYRVASGDHVVISLLIEPLQAQSPDDASGFHRFWLISAIRLLLDLQINHKSVMSNIEDPEARGTMIFAWWMALLADAFGSAYYRRKPMLDDDDYDIDFYTAEPIPTGPSDSTAPSPREQYEFLGYYRASHALARISRQMSRQLWRPTTESDGIPFETLCNFVQLLSEWRDQYLTKVGVPSNFQAAWDFVSAVSACGSDATYHVMWIILFNATDDFGIREVNELARLGNPTGILPNHLQIEVIKRKVMEEALHGSLRISGLAGVLTSNGYLRLDPAVMHVSCIQAGTLLARLGRPEVQNCIAGLEQYSAAYAEAADHAAEMKRHYAAARTGDVDFGHMSTVVPRLLGLETQAMNVDQSQYASNGTPSMQYR</sequence>
<evidence type="ECO:0000313" key="6">
    <source>
        <dbReference type="Proteomes" id="UP000076761"/>
    </source>
</evidence>
<dbReference type="OrthoDB" id="2534600at2759"/>
<dbReference type="GO" id="GO:0005634">
    <property type="term" value="C:nucleus"/>
    <property type="evidence" value="ECO:0007669"/>
    <property type="project" value="TreeGrafter"/>
</dbReference>
<dbReference type="EMBL" id="KV425562">
    <property type="protein sequence ID" value="KZT27416.1"/>
    <property type="molecule type" value="Genomic_DNA"/>
</dbReference>
<feature type="region of interest" description="Disordered" evidence="3">
    <location>
        <begin position="82"/>
        <end position="127"/>
    </location>
</feature>
<dbReference type="Gene3D" id="4.10.240.10">
    <property type="entry name" value="Zn(2)-C6 fungal-type DNA-binding domain"/>
    <property type="match status" value="1"/>
</dbReference>
<keyword evidence="1" id="KW-0479">Metal-binding</keyword>
<feature type="compositionally biased region" description="Polar residues" evidence="3">
    <location>
        <begin position="11"/>
        <end position="32"/>
    </location>
</feature>
<evidence type="ECO:0000313" key="5">
    <source>
        <dbReference type="EMBL" id="KZT27416.1"/>
    </source>
</evidence>
<dbReference type="CDD" id="cd12148">
    <property type="entry name" value="fungal_TF_MHR"/>
    <property type="match status" value="1"/>
</dbReference>
<evidence type="ECO:0000259" key="4">
    <source>
        <dbReference type="PROSITE" id="PS50048"/>
    </source>
</evidence>
<dbReference type="Pfam" id="PF00172">
    <property type="entry name" value="Zn_clus"/>
    <property type="match status" value="1"/>
</dbReference>
<feature type="domain" description="Zn(2)-C6 fungal-type" evidence="4">
    <location>
        <begin position="48"/>
        <end position="80"/>
    </location>
</feature>
<dbReference type="InterPro" id="IPR007219">
    <property type="entry name" value="XnlR_reg_dom"/>
</dbReference>
<feature type="compositionally biased region" description="Polar residues" evidence="3">
    <location>
        <begin position="117"/>
        <end position="127"/>
    </location>
</feature>
<dbReference type="GO" id="GO:0000981">
    <property type="term" value="F:DNA-binding transcription factor activity, RNA polymerase II-specific"/>
    <property type="evidence" value="ECO:0007669"/>
    <property type="project" value="InterPro"/>
</dbReference>
<keyword evidence="6" id="KW-1185">Reference proteome</keyword>
<feature type="region of interest" description="Disordered" evidence="3">
    <location>
        <begin position="1"/>
        <end position="46"/>
    </location>
</feature>
<protein>
    <recommendedName>
        <fullName evidence="4">Zn(2)-C6 fungal-type domain-containing protein</fullName>
    </recommendedName>
</protein>
<keyword evidence="2" id="KW-0539">Nucleus</keyword>
<reference evidence="5 6" key="1">
    <citation type="journal article" date="2016" name="Mol. Biol. Evol.">
        <title>Comparative Genomics of Early-Diverging Mushroom-Forming Fungi Provides Insights into the Origins of Lignocellulose Decay Capabilities.</title>
        <authorList>
            <person name="Nagy L.G."/>
            <person name="Riley R."/>
            <person name="Tritt A."/>
            <person name="Adam C."/>
            <person name="Daum C."/>
            <person name="Floudas D."/>
            <person name="Sun H."/>
            <person name="Yadav J.S."/>
            <person name="Pangilinan J."/>
            <person name="Larsson K.H."/>
            <person name="Matsuura K."/>
            <person name="Barry K."/>
            <person name="Labutti K."/>
            <person name="Kuo R."/>
            <person name="Ohm R.A."/>
            <person name="Bhattacharya S.S."/>
            <person name="Shirouzu T."/>
            <person name="Yoshinaga Y."/>
            <person name="Martin F.M."/>
            <person name="Grigoriev I.V."/>
            <person name="Hibbett D.S."/>
        </authorList>
    </citation>
    <scope>NUCLEOTIDE SEQUENCE [LARGE SCALE GENOMIC DNA]</scope>
    <source>
        <strain evidence="5 6">HHB14362 ss-1</strain>
    </source>
</reference>
<dbReference type="InterPro" id="IPR050797">
    <property type="entry name" value="Carb_Metab_Trans_Reg"/>
</dbReference>
<dbReference type="CDD" id="cd00067">
    <property type="entry name" value="GAL4"/>
    <property type="match status" value="1"/>
</dbReference>
<dbReference type="PROSITE" id="PS50048">
    <property type="entry name" value="ZN2_CY6_FUNGAL_2"/>
    <property type="match status" value="1"/>
</dbReference>
<dbReference type="Pfam" id="PF04082">
    <property type="entry name" value="Fungal_trans"/>
    <property type="match status" value="1"/>
</dbReference>
<dbReference type="PANTHER" id="PTHR31668:SF4">
    <property type="entry name" value="TRANSCRIPTIONAL ACTIVATOR PROTEIN DAL81"/>
    <property type="match status" value="1"/>
</dbReference>
<dbReference type="InParanoid" id="A0A165TZQ7"/>
<accession>A0A165TZQ7</accession>
<dbReference type="GO" id="GO:0008270">
    <property type="term" value="F:zinc ion binding"/>
    <property type="evidence" value="ECO:0007669"/>
    <property type="project" value="InterPro"/>
</dbReference>
<feature type="compositionally biased region" description="Basic and acidic residues" evidence="3">
    <location>
        <begin position="1"/>
        <end position="10"/>
    </location>
</feature>
<dbReference type="SUPFAM" id="SSF57701">
    <property type="entry name" value="Zn2/Cys6 DNA-binding domain"/>
    <property type="match status" value="1"/>
</dbReference>
<dbReference type="InterPro" id="IPR001138">
    <property type="entry name" value="Zn2Cys6_DnaBD"/>
</dbReference>
<evidence type="ECO:0000256" key="2">
    <source>
        <dbReference type="ARBA" id="ARBA00023242"/>
    </source>
</evidence>
<dbReference type="AlphaFoldDB" id="A0A165TZQ7"/>
<dbReference type="GO" id="GO:0006351">
    <property type="term" value="P:DNA-templated transcription"/>
    <property type="evidence" value="ECO:0007669"/>
    <property type="project" value="InterPro"/>
</dbReference>
<dbReference type="Proteomes" id="UP000076761">
    <property type="component" value="Unassembled WGS sequence"/>
</dbReference>
<dbReference type="SMART" id="SM00066">
    <property type="entry name" value="GAL4"/>
    <property type="match status" value="1"/>
</dbReference>
<organism evidence="5 6">
    <name type="scientific">Neolentinus lepideus HHB14362 ss-1</name>
    <dbReference type="NCBI Taxonomy" id="1314782"/>
    <lineage>
        <taxon>Eukaryota</taxon>
        <taxon>Fungi</taxon>
        <taxon>Dikarya</taxon>
        <taxon>Basidiomycota</taxon>
        <taxon>Agaricomycotina</taxon>
        <taxon>Agaricomycetes</taxon>
        <taxon>Gloeophyllales</taxon>
        <taxon>Gloeophyllaceae</taxon>
        <taxon>Neolentinus</taxon>
    </lineage>
</organism>
<evidence type="ECO:0000256" key="3">
    <source>
        <dbReference type="SAM" id="MobiDB-lite"/>
    </source>
</evidence>
<dbReference type="GO" id="GO:0003677">
    <property type="term" value="F:DNA binding"/>
    <property type="evidence" value="ECO:0007669"/>
    <property type="project" value="InterPro"/>
</dbReference>
<name>A0A165TZQ7_9AGAM</name>
<dbReference type="PROSITE" id="PS00463">
    <property type="entry name" value="ZN2_CY6_FUNGAL_1"/>
    <property type="match status" value="1"/>
</dbReference>
<evidence type="ECO:0000256" key="1">
    <source>
        <dbReference type="ARBA" id="ARBA00022723"/>
    </source>
</evidence>
<dbReference type="InterPro" id="IPR036864">
    <property type="entry name" value="Zn2-C6_fun-type_DNA-bd_sf"/>
</dbReference>
<dbReference type="GO" id="GO:0001080">
    <property type="term" value="P:nitrogen catabolite activation of transcription from RNA polymerase II promoter"/>
    <property type="evidence" value="ECO:0007669"/>
    <property type="project" value="TreeGrafter"/>
</dbReference>
<dbReference type="PANTHER" id="PTHR31668">
    <property type="entry name" value="GLUCOSE TRANSPORT TRANSCRIPTION REGULATOR RGT1-RELATED-RELATED"/>
    <property type="match status" value="1"/>
</dbReference>
<proteinExistence type="predicted"/>